<dbReference type="AlphaFoldDB" id="A0A1X7BW74"/>
<dbReference type="RefSeq" id="WP_085801818.1">
    <property type="nucleotide sequence ID" value="NZ_FWXB01000018.1"/>
</dbReference>
<dbReference type="InterPro" id="IPR022201">
    <property type="entry name" value="DUF3726"/>
</dbReference>
<proteinExistence type="predicted"/>
<dbReference type="GO" id="GO:0016491">
    <property type="term" value="F:oxidoreductase activity"/>
    <property type="evidence" value="ECO:0007669"/>
    <property type="project" value="InterPro"/>
</dbReference>
<evidence type="ECO:0000313" key="1">
    <source>
        <dbReference type="EMBL" id="SMC13891.1"/>
    </source>
</evidence>
<name>A0A1X7BW74_9RHOB</name>
<dbReference type="Pfam" id="PF12525">
    <property type="entry name" value="DUF3726"/>
    <property type="match status" value="1"/>
</dbReference>
<organism evidence="1 2">
    <name type="scientific">Roseovarius aestuarii</name>
    <dbReference type="NCBI Taxonomy" id="475083"/>
    <lineage>
        <taxon>Bacteria</taxon>
        <taxon>Pseudomonadati</taxon>
        <taxon>Pseudomonadota</taxon>
        <taxon>Alphaproteobacteria</taxon>
        <taxon>Rhodobacterales</taxon>
        <taxon>Roseobacteraceae</taxon>
        <taxon>Roseovarius</taxon>
    </lineage>
</organism>
<dbReference type="SUPFAM" id="SSF89733">
    <property type="entry name" value="L-sulfolactate dehydrogenase-like"/>
    <property type="match status" value="1"/>
</dbReference>
<sequence>MRVSRNEMVAALSRAYEGAGHHIGDYEDAAQLVTWSHMCGLGGFDRIALPPVGPKGGATPRLVFENADIAVIDAGGADVCEHGSLAAHLAHSKAQKAGFAIVELANCRYPDLILRSLSLVAQQGVFISAYWTDQAGSHGASFESGAIFPHYWRVEKTNTAKECSTVTIICTTQSTLLADAVTRQAEQPGVKRLEISAAQMAASYDRSLEMGIAVPPGHWDALNAAAWPILVPSGQQSRAGAGPG</sequence>
<dbReference type="OrthoDB" id="7824989at2"/>
<dbReference type="InterPro" id="IPR036111">
    <property type="entry name" value="Mal/L-sulfo/L-lacto_DH-like_sf"/>
</dbReference>
<dbReference type="EMBL" id="FWXB01000018">
    <property type="protein sequence ID" value="SMC13891.1"/>
    <property type="molecule type" value="Genomic_DNA"/>
</dbReference>
<reference evidence="1 2" key="1">
    <citation type="submission" date="2017-03" db="EMBL/GenBank/DDBJ databases">
        <authorList>
            <person name="Afonso C.L."/>
            <person name="Miller P.J."/>
            <person name="Scott M.A."/>
            <person name="Spackman E."/>
            <person name="Goraichik I."/>
            <person name="Dimitrov K.M."/>
            <person name="Suarez D.L."/>
            <person name="Swayne D.E."/>
        </authorList>
    </citation>
    <scope>NUCLEOTIDE SEQUENCE [LARGE SCALE GENOMIC DNA]</scope>
    <source>
        <strain evidence="1 2">CECT 7745</strain>
    </source>
</reference>
<accession>A0A1X7BW74</accession>
<evidence type="ECO:0000313" key="2">
    <source>
        <dbReference type="Proteomes" id="UP000193224"/>
    </source>
</evidence>
<evidence type="ECO:0008006" key="3">
    <source>
        <dbReference type="Google" id="ProtNLM"/>
    </source>
</evidence>
<dbReference type="Proteomes" id="UP000193224">
    <property type="component" value="Unassembled WGS sequence"/>
</dbReference>
<gene>
    <name evidence="1" type="ORF">ROA7745_03753</name>
</gene>
<protein>
    <recommendedName>
        <fullName evidence="3">DUF3726 domain-containing protein</fullName>
    </recommendedName>
</protein>
<keyword evidence="2" id="KW-1185">Reference proteome</keyword>